<dbReference type="InterPro" id="IPR013083">
    <property type="entry name" value="Znf_RING/FYVE/PHD"/>
</dbReference>
<evidence type="ECO:0000313" key="3">
    <source>
        <dbReference type="Proteomes" id="UP000324800"/>
    </source>
</evidence>
<dbReference type="EMBL" id="SNRW01025422">
    <property type="protein sequence ID" value="KAA6361522.1"/>
    <property type="molecule type" value="Genomic_DNA"/>
</dbReference>
<accession>A0A5J4TU98</accession>
<dbReference type="InterPro" id="IPR003613">
    <property type="entry name" value="Ubox_domain"/>
</dbReference>
<dbReference type="Gene3D" id="3.30.40.10">
    <property type="entry name" value="Zinc/RING finger domain, C3HC4 (zinc finger)"/>
    <property type="match status" value="1"/>
</dbReference>
<dbReference type="GO" id="GO:0016567">
    <property type="term" value="P:protein ubiquitination"/>
    <property type="evidence" value="ECO:0007669"/>
    <property type="project" value="InterPro"/>
</dbReference>
<protein>
    <recommendedName>
        <fullName evidence="1">U-box domain-containing protein</fullName>
    </recommendedName>
</protein>
<dbReference type="Proteomes" id="UP000324800">
    <property type="component" value="Unassembled WGS sequence"/>
</dbReference>
<sequence length="78" mass="8880">MGFVCPLGIMIMYDPVRASDGQVYERVFIEEIVTRTGGKNISPLTRQHLTQELIPDLKLKKRIQAFLAKFPDHPLNPS</sequence>
<proteinExistence type="predicted"/>
<dbReference type="InterPro" id="IPR052085">
    <property type="entry name" value="WD-SAM-U-box"/>
</dbReference>
<dbReference type="AlphaFoldDB" id="A0A5J4TU98"/>
<evidence type="ECO:0000259" key="1">
    <source>
        <dbReference type="SMART" id="SM00504"/>
    </source>
</evidence>
<name>A0A5J4TU98_9EUKA</name>
<dbReference type="Pfam" id="PF04564">
    <property type="entry name" value="U-box"/>
    <property type="match status" value="1"/>
</dbReference>
<dbReference type="SMART" id="SM00504">
    <property type="entry name" value="Ubox"/>
    <property type="match status" value="1"/>
</dbReference>
<dbReference type="GO" id="GO:0004842">
    <property type="term" value="F:ubiquitin-protein transferase activity"/>
    <property type="evidence" value="ECO:0007669"/>
    <property type="project" value="InterPro"/>
</dbReference>
<dbReference type="PANTHER" id="PTHR46573">
    <property type="entry name" value="WD REPEAT, SAM AND U-BOX DOMAIN-CONTAINING PROTEIN 1"/>
    <property type="match status" value="1"/>
</dbReference>
<evidence type="ECO:0000313" key="2">
    <source>
        <dbReference type="EMBL" id="KAA6361522.1"/>
    </source>
</evidence>
<reference evidence="2 3" key="1">
    <citation type="submission" date="2019-03" db="EMBL/GenBank/DDBJ databases">
        <title>Single cell metagenomics reveals metabolic interactions within the superorganism composed of flagellate Streblomastix strix and complex community of Bacteroidetes bacteria on its surface.</title>
        <authorList>
            <person name="Treitli S.C."/>
            <person name="Kolisko M."/>
            <person name="Husnik F."/>
            <person name="Keeling P."/>
            <person name="Hampl V."/>
        </authorList>
    </citation>
    <scope>NUCLEOTIDE SEQUENCE [LARGE SCALE GENOMIC DNA]</scope>
    <source>
        <strain evidence="2">ST1C</strain>
    </source>
</reference>
<gene>
    <name evidence="2" type="ORF">EZS28_042952</name>
</gene>
<dbReference type="PANTHER" id="PTHR46573:SF1">
    <property type="entry name" value="WD REPEAT, SAM AND U-BOX DOMAIN-CONTAINING PROTEIN 1"/>
    <property type="match status" value="1"/>
</dbReference>
<comment type="caution">
    <text evidence="2">The sequence shown here is derived from an EMBL/GenBank/DDBJ whole genome shotgun (WGS) entry which is preliminary data.</text>
</comment>
<dbReference type="OrthoDB" id="7537227at2759"/>
<feature type="domain" description="U-box" evidence="1">
    <location>
        <begin position="2"/>
        <end position="66"/>
    </location>
</feature>
<organism evidence="2 3">
    <name type="scientific">Streblomastix strix</name>
    <dbReference type="NCBI Taxonomy" id="222440"/>
    <lineage>
        <taxon>Eukaryota</taxon>
        <taxon>Metamonada</taxon>
        <taxon>Preaxostyla</taxon>
        <taxon>Oxymonadida</taxon>
        <taxon>Streblomastigidae</taxon>
        <taxon>Streblomastix</taxon>
    </lineage>
</organism>
<dbReference type="SUPFAM" id="SSF57850">
    <property type="entry name" value="RING/U-box"/>
    <property type="match status" value="1"/>
</dbReference>